<evidence type="ECO:0000256" key="1">
    <source>
        <dbReference type="SAM" id="SignalP"/>
    </source>
</evidence>
<comment type="caution">
    <text evidence="2">The sequence shown here is derived from an EMBL/GenBank/DDBJ whole genome shotgun (WGS) entry which is preliminary data.</text>
</comment>
<evidence type="ECO:0000313" key="3">
    <source>
        <dbReference type="Proteomes" id="UP000435649"/>
    </source>
</evidence>
<dbReference type="AlphaFoldDB" id="A0A844G9B5"/>
<proteinExistence type="predicted"/>
<feature type="signal peptide" evidence="1">
    <location>
        <begin position="1"/>
        <end position="25"/>
    </location>
</feature>
<sequence>MNKKRKIPCFAHYFFCILFPTPAWSAAPPPAQPAPSFERVPVPYVELPYAPGVGDRHNAAINVLWADGHADTQRQKVLEAGMTSEKNPAGKILLRKSQITFLSGCGNSKKRRNIPPFFYGADSAFQRTFTPSRPCATAMRCPGCFQPDLEKPPMGVIMPLQRRRPAET</sequence>
<gene>
    <name evidence="2" type="ORF">FYJ85_21125</name>
</gene>
<name>A0A844G9B5_9BACT</name>
<accession>A0A844G9B5</accession>
<keyword evidence="3" id="KW-1185">Reference proteome</keyword>
<feature type="chain" id="PRO_5032282807" evidence="1">
    <location>
        <begin position="26"/>
        <end position="168"/>
    </location>
</feature>
<keyword evidence="1" id="KW-0732">Signal</keyword>
<reference evidence="2 3" key="1">
    <citation type="submission" date="2019-08" db="EMBL/GenBank/DDBJ databases">
        <title>In-depth cultivation of the pig gut microbiome towards novel bacterial diversity and tailored functional studies.</title>
        <authorList>
            <person name="Wylensek D."/>
            <person name="Hitch T.C.A."/>
            <person name="Clavel T."/>
        </authorList>
    </citation>
    <scope>NUCLEOTIDE SEQUENCE [LARGE SCALE GENOMIC DNA]</scope>
    <source>
        <strain evidence="2 3">BBE-744-WT-12</strain>
    </source>
</reference>
<evidence type="ECO:0000313" key="2">
    <source>
        <dbReference type="EMBL" id="MST99534.1"/>
    </source>
</evidence>
<protein>
    <submittedName>
        <fullName evidence="2">Uncharacterized protein</fullName>
    </submittedName>
</protein>
<dbReference type="Proteomes" id="UP000435649">
    <property type="component" value="Unassembled WGS sequence"/>
</dbReference>
<organism evidence="2 3">
    <name type="scientific">Victivallis lenta</name>
    <dbReference type="NCBI Taxonomy" id="2606640"/>
    <lineage>
        <taxon>Bacteria</taxon>
        <taxon>Pseudomonadati</taxon>
        <taxon>Lentisphaerota</taxon>
        <taxon>Lentisphaeria</taxon>
        <taxon>Victivallales</taxon>
        <taxon>Victivallaceae</taxon>
        <taxon>Victivallis</taxon>
    </lineage>
</organism>
<dbReference type="EMBL" id="VUNS01000040">
    <property type="protein sequence ID" value="MST99534.1"/>
    <property type="molecule type" value="Genomic_DNA"/>
</dbReference>